<evidence type="ECO:0000256" key="5">
    <source>
        <dbReference type="ARBA" id="ARBA00022683"/>
    </source>
</evidence>
<dbReference type="PANTHER" id="PTHR37324">
    <property type="entry name" value="PTS SYSTEM GALACTITOL-SPECIFIC EIIC COMPONENT"/>
    <property type="match status" value="1"/>
</dbReference>
<protein>
    <submittedName>
        <fullName evidence="11">PTS system galactitol-specific IIC component</fullName>
    </submittedName>
</protein>
<dbReference type="GO" id="GO:0015577">
    <property type="term" value="F:galactitol transmembrane transporter activity"/>
    <property type="evidence" value="ECO:0007669"/>
    <property type="project" value="InterPro"/>
</dbReference>
<feature type="transmembrane region" description="Helical" evidence="9">
    <location>
        <begin position="43"/>
        <end position="60"/>
    </location>
</feature>
<proteinExistence type="predicted"/>
<feature type="transmembrane region" description="Helical" evidence="9">
    <location>
        <begin position="12"/>
        <end position="31"/>
    </location>
</feature>
<feature type="transmembrane region" description="Helical" evidence="9">
    <location>
        <begin position="359"/>
        <end position="380"/>
    </location>
</feature>
<feature type="transmembrane region" description="Helical" evidence="9">
    <location>
        <begin position="179"/>
        <end position="200"/>
    </location>
</feature>
<keyword evidence="8 9" id="KW-0472">Membrane</keyword>
<evidence type="ECO:0000313" key="12">
    <source>
        <dbReference type="Proteomes" id="UP000559117"/>
    </source>
</evidence>
<keyword evidence="5" id="KW-0598">Phosphotransferase system</keyword>
<dbReference type="InterPro" id="IPR004703">
    <property type="entry name" value="PTS_sugar-sp_permease"/>
</dbReference>
<feature type="domain" description="PTS EIIC type-2" evidence="10">
    <location>
        <begin position="8"/>
        <end position="421"/>
    </location>
</feature>
<dbReference type="PANTHER" id="PTHR37324:SF2">
    <property type="entry name" value="PTS SYSTEM GALACTITOL-SPECIFIC EIIC COMPONENT"/>
    <property type="match status" value="1"/>
</dbReference>
<dbReference type="EMBL" id="JACHFH010000002">
    <property type="protein sequence ID" value="MBB5335149.1"/>
    <property type="molecule type" value="Genomic_DNA"/>
</dbReference>
<keyword evidence="6 9" id="KW-0812">Transmembrane</keyword>
<evidence type="ECO:0000313" key="11">
    <source>
        <dbReference type="EMBL" id="MBB5335149.1"/>
    </source>
</evidence>
<dbReference type="InterPro" id="IPR013853">
    <property type="entry name" value="EIIC-GAT"/>
</dbReference>
<keyword evidence="12" id="KW-1185">Reference proteome</keyword>
<evidence type="ECO:0000256" key="7">
    <source>
        <dbReference type="ARBA" id="ARBA00022989"/>
    </source>
</evidence>
<feature type="transmembrane region" description="Helical" evidence="9">
    <location>
        <begin position="220"/>
        <end position="241"/>
    </location>
</feature>
<feature type="transmembrane region" description="Helical" evidence="9">
    <location>
        <begin position="333"/>
        <end position="352"/>
    </location>
</feature>
<keyword evidence="3" id="KW-1003">Cell membrane</keyword>
<dbReference type="Pfam" id="PF03611">
    <property type="entry name" value="EIIC-GAT"/>
    <property type="match status" value="1"/>
</dbReference>
<feature type="transmembrane region" description="Helical" evidence="9">
    <location>
        <begin position="308"/>
        <end position="327"/>
    </location>
</feature>
<dbReference type="InterPro" id="IPR013014">
    <property type="entry name" value="PTS_EIIC_2"/>
</dbReference>
<evidence type="ECO:0000256" key="3">
    <source>
        <dbReference type="ARBA" id="ARBA00022475"/>
    </source>
</evidence>
<keyword evidence="4" id="KW-0762">Sugar transport</keyword>
<dbReference type="GO" id="GO:0009401">
    <property type="term" value="P:phosphoenolpyruvate-dependent sugar phosphotransferase system"/>
    <property type="evidence" value="ECO:0007669"/>
    <property type="project" value="UniProtKB-KW"/>
</dbReference>
<comment type="caution">
    <text evidence="11">The sequence shown here is derived from an EMBL/GenBank/DDBJ whole genome shotgun (WGS) entry which is preliminary data.</text>
</comment>
<dbReference type="PIRSF" id="PIRSF006304">
    <property type="entry name" value="GatC"/>
    <property type="match status" value="1"/>
</dbReference>
<dbReference type="AlphaFoldDB" id="A0A840UDQ6"/>
<dbReference type="PROSITE" id="PS51104">
    <property type="entry name" value="PTS_EIIC_TYPE_2"/>
    <property type="match status" value="1"/>
</dbReference>
<evidence type="ECO:0000256" key="6">
    <source>
        <dbReference type="ARBA" id="ARBA00022692"/>
    </source>
</evidence>
<evidence type="ECO:0000256" key="4">
    <source>
        <dbReference type="ARBA" id="ARBA00022597"/>
    </source>
</evidence>
<accession>A0A840UDQ6</accession>
<keyword evidence="7 9" id="KW-1133">Transmembrane helix</keyword>
<keyword evidence="2" id="KW-0813">Transport</keyword>
<dbReference type="RefSeq" id="WP_183858972.1">
    <property type="nucleotide sequence ID" value="NZ_JACHFH010000002.1"/>
</dbReference>
<name>A0A840UDQ6_9FIRM</name>
<reference evidence="11 12" key="1">
    <citation type="submission" date="2020-08" db="EMBL/GenBank/DDBJ databases">
        <title>Genomic Encyclopedia of Type Strains, Phase IV (KMG-IV): sequencing the most valuable type-strain genomes for metagenomic binning, comparative biology and taxonomic classification.</title>
        <authorList>
            <person name="Goeker M."/>
        </authorList>
    </citation>
    <scope>NUCLEOTIDE SEQUENCE [LARGE SCALE GENOMIC DNA]</scope>
    <source>
        <strain evidence="11 12">DSM 24661</strain>
    </source>
</reference>
<gene>
    <name evidence="11" type="ORF">HNR32_000263</name>
</gene>
<feature type="transmembrane region" description="Helical" evidence="9">
    <location>
        <begin position="91"/>
        <end position="114"/>
    </location>
</feature>
<evidence type="ECO:0000259" key="10">
    <source>
        <dbReference type="PROSITE" id="PS51104"/>
    </source>
</evidence>
<dbReference type="GO" id="GO:0005886">
    <property type="term" value="C:plasma membrane"/>
    <property type="evidence" value="ECO:0007669"/>
    <property type="project" value="UniProtKB-SubCell"/>
</dbReference>
<organism evidence="11 12">
    <name type="scientific">Pectinatus brassicae</name>
    <dbReference type="NCBI Taxonomy" id="862415"/>
    <lineage>
        <taxon>Bacteria</taxon>
        <taxon>Bacillati</taxon>
        <taxon>Bacillota</taxon>
        <taxon>Negativicutes</taxon>
        <taxon>Selenomonadales</taxon>
        <taxon>Selenomonadaceae</taxon>
        <taxon>Pectinatus</taxon>
    </lineage>
</organism>
<sequence>MENLIPMFQSFLGLGATVILPVFIFILGLLFGCGPAKAFRSGLTIGVGFTGVFLVVGLLTENLGPAAHAMVENFGIHLNVIDVGWPAAASIAWASPVSALVLPVCLVVNAIMLFTKTTKTMDVDIWNYWHFAFCGAFVYTWTGSLVQAMIAAILFEIAVLKIADWTAPYMEKYFELEGVSVPTGSTCSYAPIGIPLIWLIQKIPVIKDLKADPDYIQEKFGIFGEPMFMGLVLGCILGALAGYTPGAVVKVGVAMAGVMVLMPRMVKLLMEGLIPISEAAREFLKKRFGEGHNIYIGLDAAVTTGHPAVIATALILVPITVFLAVVIPGNNVLPFGDLATIPFIVAMIVAAARGNIVHSVIAGAIVIALSLLMATAVATLHTQMGLAAHFKMPEGTTMISSIDQGGNLIHFVIFKLFTLFN</sequence>
<comment type="subcellular location">
    <subcellularLocation>
        <location evidence="1">Cell membrane</location>
        <topology evidence="1">Multi-pass membrane protein</topology>
    </subcellularLocation>
</comment>
<evidence type="ECO:0000256" key="1">
    <source>
        <dbReference type="ARBA" id="ARBA00004651"/>
    </source>
</evidence>
<dbReference type="Proteomes" id="UP000559117">
    <property type="component" value="Unassembled WGS sequence"/>
</dbReference>
<dbReference type="NCBIfam" id="TIGR00827">
    <property type="entry name" value="EIIC-GAT"/>
    <property type="match status" value="1"/>
</dbReference>
<evidence type="ECO:0000256" key="8">
    <source>
        <dbReference type="ARBA" id="ARBA00023136"/>
    </source>
</evidence>
<feature type="transmembrane region" description="Helical" evidence="9">
    <location>
        <begin position="126"/>
        <end position="159"/>
    </location>
</feature>
<evidence type="ECO:0000256" key="9">
    <source>
        <dbReference type="SAM" id="Phobius"/>
    </source>
</evidence>
<evidence type="ECO:0000256" key="2">
    <source>
        <dbReference type="ARBA" id="ARBA00022448"/>
    </source>
</evidence>